<evidence type="ECO:0000256" key="2">
    <source>
        <dbReference type="SAM" id="Phobius"/>
    </source>
</evidence>
<feature type="domain" description="Type VII secretion system protein EccE" evidence="3">
    <location>
        <begin position="276"/>
        <end position="345"/>
    </location>
</feature>
<feature type="transmembrane region" description="Helical" evidence="2">
    <location>
        <begin position="102"/>
        <end position="122"/>
    </location>
</feature>
<dbReference type="EMBL" id="LQCI01000034">
    <property type="protein sequence ID" value="KZB81485.1"/>
    <property type="molecule type" value="Genomic_DNA"/>
</dbReference>
<reference evidence="4" key="1">
    <citation type="submission" date="2015-12" db="EMBL/GenBank/DDBJ databases">
        <title>Amycolatopsis regifaucium genome sequencing and assembly.</title>
        <authorList>
            <person name="Mayilraj S."/>
        </authorList>
    </citation>
    <scope>NUCLEOTIDE SEQUENCE [LARGE SCALE GENOMIC DNA]</scope>
    <source>
        <strain evidence="4">GY080</strain>
    </source>
</reference>
<name>A0A154MA64_9PSEU</name>
<accession>A0A154MA64</accession>
<feature type="compositionally biased region" description="Pro residues" evidence="1">
    <location>
        <begin position="74"/>
        <end position="94"/>
    </location>
</feature>
<evidence type="ECO:0000313" key="4">
    <source>
        <dbReference type="EMBL" id="KZB81485.1"/>
    </source>
</evidence>
<sequence>MSDPGAARTGGRFTAPPPPLPRPAPAVPRPVAPADPLAYAAPAARAAAREAALAALTAARRTEQRPPWAAAVPAPAPRHGAPPPNPRPDPPGPAPVRRAGRFGGIGVPQIVCWQLVLVALVLVAGRPWPLAAAVITAAVVTVALTAVRVRGRWLYEWLGSASGYLTRDRDRDLRNTGEAGRALLRLLSPEAAGTTGEIGDETVFMVSRADGITAVLQPKTAVRERPMPSPETLLPPGEQTSDAAAQVIQHIGADRSRPPRGWVALQALRTVDVHRDADVRQALGNTVRRVRRQLRRDGLPVRALAENEVLGALASLAHVTAGRARIREEWRFWHSGPIRQATFRIEGWASLSPVLAAQLSRRLLAAAPGAAVTLAVTARRGAAEAEPRVSATIRVAAAGARAVDHAARDLDLAARRAGLALDRLDGRHARGVAATLPIGVS</sequence>
<feature type="region of interest" description="Disordered" evidence="1">
    <location>
        <begin position="57"/>
        <end position="97"/>
    </location>
</feature>
<dbReference type="RefSeq" id="WP_063054140.1">
    <property type="nucleotide sequence ID" value="NZ_FOPQ01000003.1"/>
</dbReference>
<evidence type="ECO:0000256" key="1">
    <source>
        <dbReference type="SAM" id="MobiDB-lite"/>
    </source>
</evidence>
<dbReference type="Proteomes" id="UP000076321">
    <property type="component" value="Unassembled WGS sequence"/>
</dbReference>
<dbReference type="InterPro" id="IPR050051">
    <property type="entry name" value="EccE_dom"/>
</dbReference>
<keyword evidence="2" id="KW-0472">Membrane</keyword>
<comment type="caution">
    <text evidence="4">The sequence shown here is derived from an EMBL/GenBank/DDBJ whole genome shotgun (WGS) entry which is preliminary data.</text>
</comment>
<protein>
    <recommendedName>
        <fullName evidence="3">Type VII secretion system protein EccE domain-containing protein</fullName>
    </recommendedName>
</protein>
<proteinExistence type="predicted"/>
<feature type="compositionally biased region" description="Low complexity" evidence="1">
    <location>
        <begin position="57"/>
        <end position="73"/>
    </location>
</feature>
<dbReference type="AlphaFoldDB" id="A0A154MA64"/>
<dbReference type="Pfam" id="PF11203">
    <property type="entry name" value="EccE"/>
    <property type="match status" value="1"/>
</dbReference>
<keyword evidence="2" id="KW-0812">Transmembrane</keyword>
<organism evidence="4">
    <name type="scientific">Amycolatopsis regifaucium</name>
    <dbReference type="NCBI Taxonomy" id="546365"/>
    <lineage>
        <taxon>Bacteria</taxon>
        <taxon>Bacillati</taxon>
        <taxon>Actinomycetota</taxon>
        <taxon>Actinomycetes</taxon>
        <taxon>Pseudonocardiales</taxon>
        <taxon>Pseudonocardiaceae</taxon>
        <taxon>Amycolatopsis</taxon>
    </lineage>
</organism>
<feature type="compositionally biased region" description="Pro residues" evidence="1">
    <location>
        <begin position="15"/>
        <end position="33"/>
    </location>
</feature>
<gene>
    <name evidence="4" type="ORF">AVL48_05600</name>
</gene>
<keyword evidence="2" id="KW-1133">Transmembrane helix</keyword>
<evidence type="ECO:0000259" key="3">
    <source>
        <dbReference type="Pfam" id="PF11203"/>
    </source>
</evidence>
<feature type="region of interest" description="Disordered" evidence="1">
    <location>
        <begin position="1"/>
        <end position="33"/>
    </location>
</feature>
<feature type="transmembrane region" description="Helical" evidence="2">
    <location>
        <begin position="128"/>
        <end position="147"/>
    </location>
</feature>